<protein>
    <submittedName>
        <fullName evidence="2">DUF2140 family protein</fullName>
    </submittedName>
</protein>
<organism evidence="2 3">
    <name type="scientific">Alicyclobacillus fodiniaquatilis</name>
    <dbReference type="NCBI Taxonomy" id="1661150"/>
    <lineage>
        <taxon>Bacteria</taxon>
        <taxon>Bacillati</taxon>
        <taxon>Bacillota</taxon>
        <taxon>Bacilli</taxon>
        <taxon>Bacillales</taxon>
        <taxon>Alicyclobacillaceae</taxon>
        <taxon>Alicyclobacillus</taxon>
    </lineage>
</organism>
<dbReference type="Pfam" id="PF09911">
    <property type="entry name" value="DUF2140"/>
    <property type="match status" value="1"/>
</dbReference>
<evidence type="ECO:0000313" key="2">
    <source>
        <dbReference type="EMBL" id="MFD1678201.1"/>
    </source>
</evidence>
<dbReference type="Proteomes" id="UP001597079">
    <property type="component" value="Unassembled WGS sequence"/>
</dbReference>
<comment type="caution">
    <text evidence="2">The sequence shown here is derived from an EMBL/GenBank/DDBJ whole genome shotgun (WGS) entry which is preliminary data.</text>
</comment>
<dbReference type="EMBL" id="JBHUCX010000102">
    <property type="protein sequence ID" value="MFD1678201.1"/>
    <property type="molecule type" value="Genomic_DNA"/>
</dbReference>
<gene>
    <name evidence="2" type="ORF">ACFSB2_26390</name>
</gene>
<reference evidence="3" key="1">
    <citation type="journal article" date="2019" name="Int. J. Syst. Evol. Microbiol.">
        <title>The Global Catalogue of Microorganisms (GCM) 10K type strain sequencing project: providing services to taxonomists for standard genome sequencing and annotation.</title>
        <authorList>
            <consortium name="The Broad Institute Genomics Platform"/>
            <consortium name="The Broad Institute Genome Sequencing Center for Infectious Disease"/>
            <person name="Wu L."/>
            <person name="Ma J."/>
        </authorList>
    </citation>
    <scope>NUCLEOTIDE SEQUENCE [LARGE SCALE GENOMIC DNA]</scope>
    <source>
        <strain evidence="3">CGMCC 1.12286</strain>
    </source>
</reference>
<proteinExistence type="predicted"/>
<keyword evidence="1" id="KW-1133">Transmembrane helix</keyword>
<sequence length="202" mass="22190">MWWKRAFIILLSLNILVFAGGLILLDTFPAANSTRAKNLEVQQTPANAASIQLDIGQDAINSYIGYALTQEADVHQVLDYADIQFTSTWNCELGIKLLGKVVPFHLVLIPKAVNGNLNLQVKSAAMGQVPVPDSLLFLMLKHLPWPNWISLDANQHTLDLNFSARPQKPFGVKILGYSAKTQKVSLIVTMQPKALLQGATTS</sequence>
<dbReference type="InterPro" id="IPR018672">
    <property type="entry name" value="DUF2140"/>
</dbReference>
<evidence type="ECO:0000256" key="1">
    <source>
        <dbReference type="SAM" id="Phobius"/>
    </source>
</evidence>
<name>A0ABW4JQN8_9BACL</name>
<keyword evidence="1" id="KW-0812">Transmembrane</keyword>
<feature type="transmembrane region" description="Helical" evidence="1">
    <location>
        <begin position="6"/>
        <end position="25"/>
    </location>
</feature>
<accession>A0ABW4JQN8</accession>
<keyword evidence="3" id="KW-1185">Reference proteome</keyword>
<keyword evidence="1" id="KW-0472">Membrane</keyword>
<evidence type="ECO:0000313" key="3">
    <source>
        <dbReference type="Proteomes" id="UP001597079"/>
    </source>
</evidence>
<dbReference type="RefSeq" id="WP_377946230.1">
    <property type="nucleotide sequence ID" value="NZ_JBHUCX010000102.1"/>
</dbReference>